<dbReference type="InterPro" id="IPR047040">
    <property type="entry name" value="FlhF__GTPase_dom"/>
</dbReference>
<organism evidence="16 17">
    <name type="scientific">Sporolactobacillus inulinus CASD</name>
    <dbReference type="NCBI Taxonomy" id="1069536"/>
    <lineage>
        <taxon>Bacteria</taxon>
        <taxon>Bacillati</taxon>
        <taxon>Bacillota</taxon>
        <taxon>Bacilli</taxon>
        <taxon>Bacillales</taxon>
        <taxon>Sporolactobacillaceae</taxon>
        <taxon>Sporolactobacillus</taxon>
    </lineage>
</organism>
<keyword evidence="9" id="KW-0342">GTP-binding</keyword>
<evidence type="ECO:0000259" key="15">
    <source>
        <dbReference type="SMART" id="SM00962"/>
    </source>
</evidence>
<dbReference type="SUPFAM" id="SSF52540">
    <property type="entry name" value="P-loop containing nucleoside triphosphate hydrolases"/>
    <property type="match status" value="1"/>
</dbReference>
<evidence type="ECO:0000256" key="3">
    <source>
        <dbReference type="ARBA" id="ARBA00014919"/>
    </source>
</evidence>
<evidence type="ECO:0000256" key="8">
    <source>
        <dbReference type="ARBA" id="ARBA00022927"/>
    </source>
</evidence>
<evidence type="ECO:0000256" key="13">
    <source>
        <dbReference type="ARBA" id="ARBA00030866"/>
    </source>
</evidence>
<dbReference type="EMBL" id="AFVQ02000052">
    <property type="protein sequence ID" value="KLI03138.1"/>
    <property type="molecule type" value="Genomic_DNA"/>
</dbReference>
<gene>
    <name evidence="16" type="ORF">SINU_04460</name>
</gene>
<feature type="domain" description="SRP54-type proteins GTP-binding" evidence="15">
    <location>
        <begin position="171"/>
        <end position="363"/>
    </location>
</feature>
<keyword evidence="17" id="KW-1185">Reference proteome</keyword>
<evidence type="ECO:0000256" key="9">
    <source>
        <dbReference type="ARBA" id="ARBA00023134"/>
    </source>
</evidence>
<evidence type="ECO:0000256" key="7">
    <source>
        <dbReference type="ARBA" id="ARBA00022795"/>
    </source>
</evidence>
<evidence type="ECO:0000313" key="16">
    <source>
        <dbReference type="EMBL" id="KLI03138.1"/>
    </source>
</evidence>
<protein>
    <recommendedName>
        <fullName evidence="3">Flagellar biosynthesis protein FlhF</fullName>
    </recommendedName>
    <alternativeName>
        <fullName evidence="13">Flagella-associated GTP-binding protein</fullName>
    </alternativeName>
</protein>
<dbReference type="AlphaFoldDB" id="A0A0U1QQU4"/>
<evidence type="ECO:0000259" key="14">
    <source>
        <dbReference type="SMART" id="SM00382"/>
    </source>
</evidence>
<comment type="subcellular location">
    <subcellularLocation>
        <location evidence="1">Cell membrane</location>
        <topology evidence="1">Peripheral membrane protein</topology>
        <orientation evidence="1">Cytoplasmic side</orientation>
    </subcellularLocation>
</comment>
<dbReference type="InterPro" id="IPR027417">
    <property type="entry name" value="P-loop_NTPase"/>
</dbReference>
<dbReference type="PANTHER" id="PTHR43134">
    <property type="entry name" value="SIGNAL RECOGNITION PARTICLE RECEPTOR SUBUNIT ALPHA"/>
    <property type="match status" value="1"/>
</dbReference>
<evidence type="ECO:0000256" key="10">
    <source>
        <dbReference type="ARBA" id="ARBA00023136"/>
    </source>
</evidence>
<dbReference type="Pfam" id="PF00448">
    <property type="entry name" value="SRP54"/>
    <property type="match status" value="1"/>
</dbReference>
<keyword evidence="5" id="KW-1003">Cell membrane</keyword>
<evidence type="ECO:0000256" key="1">
    <source>
        <dbReference type="ARBA" id="ARBA00004413"/>
    </source>
</evidence>
<keyword evidence="10" id="KW-0472">Membrane</keyword>
<dbReference type="FunFam" id="3.40.50.300:FF:000695">
    <property type="entry name" value="Flagellar biosynthesis regulator FlhF"/>
    <property type="match status" value="1"/>
</dbReference>
<dbReference type="OrthoDB" id="9778554at2"/>
<dbReference type="CDD" id="cd17873">
    <property type="entry name" value="FlhF"/>
    <property type="match status" value="1"/>
</dbReference>
<dbReference type="InterPro" id="IPR003593">
    <property type="entry name" value="AAA+_ATPase"/>
</dbReference>
<keyword evidence="7" id="KW-1005">Bacterial flagellum biogenesis</keyword>
<feature type="domain" description="AAA+ ATPase" evidence="14">
    <location>
        <begin position="170"/>
        <end position="343"/>
    </location>
</feature>
<dbReference type="Gene3D" id="3.40.50.300">
    <property type="entry name" value="P-loop containing nucleotide triphosphate hydrolases"/>
    <property type="match status" value="1"/>
</dbReference>
<dbReference type="GO" id="GO:0005886">
    <property type="term" value="C:plasma membrane"/>
    <property type="evidence" value="ECO:0007669"/>
    <property type="project" value="UniProtKB-SubCell"/>
</dbReference>
<dbReference type="Proteomes" id="UP000035553">
    <property type="component" value="Unassembled WGS sequence"/>
</dbReference>
<comment type="function">
    <text evidence="12">Necessary for flagellar biosynthesis. May be involved in translocation of the flagellum.</text>
</comment>
<evidence type="ECO:0000256" key="11">
    <source>
        <dbReference type="ARBA" id="ARBA00023225"/>
    </source>
</evidence>
<evidence type="ECO:0000256" key="5">
    <source>
        <dbReference type="ARBA" id="ARBA00022475"/>
    </source>
</evidence>
<evidence type="ECO:0000256" key="12">
    <source>
        <dbReference type="ARBA" id="ARBA00025337"/>
    </source>
</evidence>
<dbReference type="GO" id="GO:0003924">
    <property type="term" value="F:GTPase activity"/>
    <property type="evidence" value="ECO:0007669"/>
    <property type="project" value="InterPro"/>
</dbReference>
<dbReference type="GO" id="GO:0006614">
    <property type="term" value="P:SRP-dependent cotranslational protein targeting to membrane"/>
    <property type="evidence" value="ECO:0007669"/>
    <property type="project" value="InterPro"/>
</dbReference>
<sequence length="368" mass="41713">MKMKKIIAPTMAQAIEKVKQELGDDAVIFHTKKVTDGKLFNLFKKEHVEVFVASDSDTEASFNKRSYKTEVKTKESKSLNQGAVLKPMPYKRLDEKVDRLFSVPQWLKSIQDLLLNQGVQWPHAEQLLQGLVKKWYQSDERMSGDEAKQVLYDELLQRLNAEQIHTAHLNGKYMMLVGPTGVGKTTTLAKLASRAVLEEGKKVAFITADTYRIAAVDQLKMYADILEAPMETAYTEQDFNELLQRFSKYDHVFIDTAGRNFQNSGYIAELLQFLKAEQQINMYLVLAATAKFEDLNRVINQFESLHVSQLIVTKVDETATYGTLISILLQHPRLNIAYMTNGQEVPDDLQKAHVGNLINHLLGGSDGQ</sequence>
<reference evidence="16 17" key="1">
    <citation type="journal article" date="2011" name="J. Bacteriol.">
        <title>Draft genome sequence of Sporolactobacillus inulinus strain CASD, an efficient D-lactic acid-producing bacterium with high-concentration lactate tolerance capability.</title>
        <authorList>
            <person name="Yu B."/>
            <person name="Su F."/>
            <person name="Wang L."/>
            <person name="Xu K."/>
            <person name="Zhao B."/>
            <person name="Xu P."/>
        </authorList>
    </citation>
    <scope>NUCLEOTIDE SEQUENCE [LARGE SCALE GENOMIC DNA]</scope>
    <source>
        <strain evidence="16 17">CASD</strain>
    </source>
</reference>
<evidence type="ECO:0000256" key="2">
    <source>
        <dbReference type="ARBA" id="ARBA00008531"/>
    </source>
</evidence>
<keyword evidence="11" id="KW-1006">Bacterial flagellum protein export</keyword>
<dbReference type="PANTHER" id="PTHR43134:SF3">
    <property type="entry name" value="FLAGELLAR BIOSYNTHESIS PROTEIN FLHF"/>
    <property type="match status" value="1"/>
</dbReference>
<dbReference type="GO" id="GO:0005047">
    <property type="term" value="F:signal recognition particle binding"/>
    <property type="evidence" value="ECO:0007669"/>
    <property type="project" value="TreeGrafter"/>
</dbReference>
<dbReference type="InterPro" id="IPR000897">
    <property type="entry name" value="SRP54_GTPase_dom"/>
</dbReference>
<dbReference type="GO" id="GO:0044781">
    <property type="term" value="P:bacterial-type flagellum organization"/>
    <property type="evidence" value="ECO:0007669"/>
    <property type="project" value="UniProtKB-KW"/>
</dbReference>
<keyword evidence="8" id="KW-0653">Protein transport</keyword>
<comment type="similarity">
    <text evidence="2">Belongs to the GTP-binding SRP family.</text>
</comment>
<dbReference type="Gene3D" id="1.20.120.1380">
    <property type="entry name" value="Flagellar FlhF biosynthesis protein, N domain"/>
    <property type="match status" value="1"/>
</dbReference>
<keyword evidence="6" id="KW-0547">Nucleotide-binding</keyword>
<dbReference type="GO" id="GO:0005525">
    <property type="term" value="F:GTP binding"/>
    <property type="evidence" value="ECO:0007669"/>
    <property type="project" value="UniProtKB-KW"/>
</dbReference>
<dbReference type="GO" id="GO:0015031">
    <property type="term" value="P:protein transport"/>
    <property type="evidence" value="ECO:0007669"/>
    <property type="project" value="UniProtKB-KW"/>
</dbReference>
<proteinExistence type="inferred from homology"/>
<keyword evidence="4" id="KW-0813">Transport</keyword>
<evidence type="ECO:0000313" key="17">
    <source>
        <dbReference type="Proteomes" id="UP000035553"/>
    </source>
</evidence>
<evidence type="ECO:0000256" key="6">
    <source>
        <dbReference type="ARBA" id="ARBA00022741"/>
    </source>
</evidence>
<evidence type="ECO:0000256" key="4">
    <source>
        <dbReference type="ARBA" id="ARBA00022448"/>
    </source>
</evidence>
<accession>A0A0U1QQU4</accession>
<dbReference type="STRING" id="1069536.SINU_04460"/>
<dbReference type="SMART" id="SM00382">
    <property type="entry name" value="AAA"/>
    <property type="match status" value="1"/>
</dbReference>
<name>A0A0U1QQU4_9BACL</name>
<dbReference type="SMART" id="SM00962">
    <property type="entry name" value="SRP54"/>
    <property type="match status" value="1"/>
</dbReference>
<comment type="caution">
    <text evidence="16">The sequence shown here is derived from an EMBL/GenBank/DDBJ whole genome shotgun (WGS) entry which is preliminary data.</text>
</comment>